<sequence length="433" mass="45121">MTIAPLVPQLPSSADVAVIGAGLAGLACARHLTAAGLHVVVVEAQDRVGGRVRSEEVDGFRVDRGFQVLNPGYPEVRELLDLKALRLQHFDAGIAVQRGGAVAALRDPRRHPAALLQALRFPLGTAAEKAAAVRWVLGTASAGALKQRDRSWREELDAAGVRGELRSSLIEPFLAGVLGEDDGSTSARFVDLIVRSFLRGTPGLPAAGMGAVPEQLAASLPAGTVVTGVSAEHQFIGPREHVVQTAGGGVGVRATVVATDPVSAAHLVGLEAPAVHPLTTFWFAAPDSPAPASRARLIHVDGDRTGPVVTTSVVSEVAPGYVLRRGDHRALVSALVLGERGGAESQEQARRHLSRIYGVDTRGWELLTAHVVPAALPALPPPFAGPRPVALGERIYVCGDHRDNASQQGALVSGRRAAVAVLRALGALPARAR</sequence>
<dbReference type="PRINTS" id="PR00419">
    <property type="entry name" value="ADXRDTASE"/>
</dbReference>
<feature type="domain" description="Amine oxidase" evidence="1">
    <location>
        <begin position="23"/>
        <end position="422"/>
    </location>
</feature>
<dbReference type="PANTHER" id="PTHR42841">
    <property type="entry name" value="AMINE OXIDASE"/>
    <property type="match status" value="1"/>
</dbReference>
<evidence type="ECO:0000313" key="2">
    <source>
        <dbReference type="EMBL" id="GAA4664908.1"/>
    </source>
</evidence>
<keyword evidence="3" id="KW-1185">Reference proteome</keyword>
<dbReference type="InterPro" id="IPR002937">
    <property type="entry name" value="Amino_oxidase"/>
</dbReference>
<proteinExistence type="predicted"/>
<dbReference type="RefSeq" id="WP_345714273.1">
    <property type="nucleotide sequence ID" value="NZ_BAABIL010000833.1"/>
</dbReference>
<evidence type="ECO:0000259" key="1">
    <source>
        <dbReference type="Pfam" id="PF01593"/>
    </source>
</evidence>
<dbReference type="SUPFAM" id="SSF51905">
    <property type="entry name" value="FAD/NAD(P)-binding domain"/>
    <property type="match status" value="1"/>
</dbReference>
<comment type="caution">
    <text evidence="2">The sequence shown here is derived from an EMBL/GenBank/DDBJ whole genome shotgun (WGS) entry which is preliminary data.</text>
</comment>
<dbReference type="InterPro" id="IPR036188">
    <property type="entry name" value="FAD/NAD-bd_sf"/>
</dbReference>
<accession>A0ABP8VI81</accession>
<dbReference type="Proteomes" id="UP001501195">
    <property type="component" value="Unassembled WGS sequence"/>
</dbReference>
<dbReference type="EMBL" id="BAABIL010000833">
    <property type="protein sequence ID" value="GAA4664908.1"/>
    <property type="molecule type" value="Genomic_DNA"/>
</dbReference>
<organism evidence="2 3">
    <name type="scientific">Kineococcus glutinatus</name>
    <dbReference type="NCBI Taxonomy" id="1070872"/>
    <lineage>
        <taxon>Bacteria</taxon>
        <taxon>Bacillati</taxon>
        <taxon>Actinomycetota</taxon>
        <taxon>Actinomycetes</taxon>
        <taxon>Kineosporiales</taxon>
        <taxon>Kineosporiaceae</taxon>
        <taxon>Kineococcus</taxon>
    </lineage>
</organism>
<protein>
    <submittedName>
        <fullName evidence="2">NAD(P)/FAD-dependent oxidoreductase</fullName>
    </submittedName>
</protein>
<reference evidence="3" key="1">
    <citation type="journal article" date="2019" name="Int. J. Syst. Evol. Microbiol.">
        <title>The Global Catalogue of Microorganisms (GCM) 10K type strain sequencing project: providing services to taxonomists for standard genome sequencing and annotation.</title>
        <authorList>
            <consortium name="The Broad Institute Genomics Platform"/>
            <consortium name="The Broad Institute Genome Sequencing Center for Infectious Disease"/>
            <person name="Wu L."/>
            <person name="Ma J."/>
        </authorList>
    </citation>
    <scope>NUCLEOTIDE SEQUENCE [LARGE SCALE GENOMIC DNA]</scope>
    <source>
        <strain evidence="3">JCM 18126</strain>
    </source>
</reference>
<dbReference type="Pfam" id="PF01593">
    <property type="entry name" value="Amino_oxidase"/>
    <property type="match status" value="1"/>
</dbReference>
<name>A0ABP8VI81_9ACTN</name>
<gene>
    <name evidence="2" type="ORF">GCM10023225_35640</name>
</gene>
<dbReference type="Gene3D" id="3.50.50.60">
    <property type="entry name" value="FAD/NAD(P)-binding domain"/>
    <property type="match status" value="1"/>
</dbReference>
<evidence type="ECO:0000313" key="3">
    <source>
        <dbReference type="Proteomes" id="UP001501195"/>
    </source>
</evidence>